<dbReference type="FunFam" id="3.10.20.370:FF:000001">
    <property type="entry name" value="Retrovirus-related Pol polyprotein from transposon 17.6-like protein"/>
    <property type="match status" value="1"/>
</dbReference>
<feature type="region of interest" description="Disordered" evidence="8">
    <location>
        <begin position="32"/>
        <end position="68"/>
    </location>
</feature>
<dbReference type="PROSITE" id="PS50994">
    <property type="entry name" value="INTEGRASE"/>
    <property type="match status" value="1"/>
</dbReference>
<dbReference type="FunFam" id="3.30.70.270:FF:000020">
    <property type="entry name" value="Transposon Tf2-6 polyprotein-like Protein"/>
    <property type="match status" value="1"/>
</dbReference>
<keyword evidence="7" id="KW-0863">Zinc-finger</keyword>
<evidence type="ECO:0000256" key="7">
    <source>
        <dbReference type="PROSITE-ProRule" id="PRU00047"/>
    </source>
</evidence>
<dbReference type="InterPro" id="IPR043128">
    <property type="entry name" value="Rev_trsase/Diguanyl_cyclase"/>
</dbReference>
<feature type="domain" description="Integrase catalytic" evidence="10">
    <location>
        <begin position="708"/>
        <end position="871"/>
    </location>
</feature>
<dbReference type="Pfam" id="PF00078">
    <property type="entry name" value="RVT_1"/>
    <property type="match status" value="1"/>
</dbReference>
<evidence type="ECO:0000256" key="1">
    <source>
        <dbReference type="ARBA" id="ARBA00022679"/>
    </source>
</evidence>
<sequence>MSELDLYAKYLDLGVKLGRSGEDLTAWDEDKVRQDVERSDRQIERERKREEMEMQREERQMRKQREEKEMEMQRQIEEMEMQKQREEMAFRREEKERERQLELRRMELEAETKKLEIGSRAGVDVSGPRQSYGAQRPKIPPLHDPSQVGLYLERFERHAAALGWPESEWASCLSILLKDEALSIFLSLSPAEGSDYQAVKRVLLQRFGCDRNGFRYKFLTVKPQEAEDFDTFINRARRYFDRWVELSGVSTLEGLSYLVCSEIALQACDEDFVAYIKDRSPSDMVALKSVASAYMDARPNKSFRRKHSVSFVAKSEPYRPTVRVTDRKDDSRPHGRGGGFNYSSKGHRSPSFQGNPNMVKRGASRSPSRDRSKPNIANKNVSQSQFRPSSGSVSSNVTCFQCGGKGHVRRECPSRPRKANAASLVPELPSHCCAAKMDCNSVGGLKIESCKVFDRVSTVLRDSGCNTVGVSRSLVPPDCYTGKSMLVNTFCCKNKLFPTCIINIKTPYFSGDVEACLLDSPIADVILGNISGLSSKSPPFDSNSSDVFSNSSIACVVTRAQASKVSIGNDLPISNNSTQFNVLDPFSDLPVRQREDPTLKPWFQRVGLPPVAGVSFRIEDGIIKRLHTKSKFSSVQTTVAVPKSLRHVVLSYAHESDLFGHSGFRKTLSAIRDYFSWPGICSDVKNYTTSCHLSQIKPRTGRDRPAPFQQVPIVGEPFERVVIDLVGPLPVSCDKYEYLLTLVDVSTRWAEAVPLRKITAKDVAGALFTIFTRLGFPKEIQSDRGQQFMSNLLAEFNSLCDIKHFVSTPYHPQTNGIVERFHSTLKSMIRKLSHESPSEWSHFVPAALFAYRGQVHSSTGFSPFYLLFGRAPRGPMQILSDVFLNKNLSRDTSFQYQYVIDLHNRIRKGWQIAQESVRDSANDSPLRHEPRSRLKHFMPGDEVLVYIDLKNSTSYIRDIINLLFLVFVTLMRLVIGQTPDLFSYFDDTLVFATPWQQHIVALRTLLTLLRRHGLHVNPSKLSIGSSSVEFLGHMVRSGTLVPVQKKLDKILQLSVPVRKKEVRSLLGLVNYYRHFIADFASISAPLSDLLRKGTPEKVQWTPRCDQSLAEIKRLFSSPPILIIPDMQETFIVRSDASDFGVGAVLLQDRDGTLMPCRYASRKLLPRECKYSAIEREALALVFAVTQFQRYLIFKHSVLQTDHKPLAYLRTGSPKNARLMRWALALQEFSFQVVHIPGSENVHANVLSRLC</sequence>
<keyword evidence="1" id="KW-0808">Transferase</keyword>
<dbReference type="SUPFAM" id="SSF56672">
    <property type="entry name" value="DNA/RNA polymerases"/>
    <property type="match status" value="1"/>
</dbReference>
<evidence type="ECO:0000313" key="11">
    <source>
        <dbReference type="EMBL" id="GFO25460.1"/>
    </source>
</evidence>
<keyword evidence="6" id="KW-0695">RNA-directed DNA polymerase</keyword>
<dbReference type="FunFam" id="1.10.340.70:FF:000001">
    <property type="entry name" value="Retrovirus-related Pol polyprotein from transposon gypsy-like Protein"/>
    <property type="match status" value="1"/>
</dbReference>
<dbReference type="EMBL" id="BLXT01005746">
    <property type="protein sequence ID" value="GFO25460.1"/>
    <property type="molecule type" value="Genomic_DNA"/>
</dbReference>
<dbReference type="FunFam" id="3.30.420.10:FF:000032">
    <property type="entry name" value="Retrovirus-related Pol polyprotein from transposon 297-like Protein"/>
    <property type="match status" value="1"/>
</dbReference>
<proteinExistence type="predicted"/>
<evidence type="ECO:0000256" key="5">
    <source>
        <dbReference type="ARBA" id="ARBA00022801"/>
    </source>
</evidence>
<organism evidence="11 12">
    <name type="scientific">Plakobranchus ocellatus</name>
    <dbReference type="NCBI Taxonomy" id="259542"/>
    <lineage>
        <taxon>Eukaryota</taxon>
        <taxon>Metazoa</taxon>
        <taxon>Spiralia</taxon>
        <taxon>Lophotrochozoa</taxon>
        <taxon>Mollusca</taxon>
        <taxon>Gastropoda</taxon>
        <taxon>Heterobranchia</taxon>
        <taxon>Euthyneura</taxon>
        <taxon>Panpulmonata</taxon>
        <taxon>Sacoglossa</taxon>
        <taxon>Placobranchoidea</taxon>
        <taxon>Plakobranchidae</taxon>
        <taxon>Plakobranchus</taxon>
    </lineage>
</organism>
<evidence type="ECO:0000256" key="8">
    <source>
        <dbReference type="SAM" id="MobiDB-lite"/>
    </source>
</evidence>
<dbReference type="Gene3D" id="3.10.20.370">
    <property type="match status" value="1"/>
</dbReference>
<dbReference type="Gene3D" id="3.30.420.10">
    <property type="entry name" value="Ribonuclease H-like superfamily/Ribonuclease H"/>
    <property type="match status" value="1"/>
</dbReference>
<keyword evidence="5" id="KW-0378">Hydrolase</keyword>
<dbReference type="InterPro" id="IPR041588">
    <property type="entry name" value="Integrase_H2C2"/>
</dbReference>
<accession>A0AAV4C1G2</accession>
<dbReference type="Pfam" id="PF00665">
    <property type="entry name" value="rve"/>
    <property type="match status" value="1"/>
</dbReference>
<evidence type="ECO:0000259" key="9">
    <source>
        <dbReference type="PROSITE" id="PS50158"/>
    </source>
</evidence>
<dbReference type="PANTHER" id="PTHR37984:SF5">
    <property type="entry name" value="PROTEIN NYNRIN-LIKE"/>
    <property type="match status" value="1"/>
</dbReference>
<dbReference type="InterPro" id="IPR036397">
    <property type="entry name" value="RNaseH_sf"/>
</dbReference>
<dbReference type="Gene3D" id="1.10.340.70">
    <property type="match status" value="1"/>
</dbReference>
<dbReference type="GO" id="GO:0015074">
    <property type="term" value="P:DNA integration"/>
    <property type="evidence" value="ECO:0007669"/>
    <property type="project" value="InterPro"/>
</dbReference>
<dbReference type="AlphaFoldDB" id="A0AAV4C1G2"/>
<dbReference type="GO" id="GO:0008270">
    <property type="term" value="F:zinc ion binding"/>
    <property type="evidence" value="ECO:0007669"/>
    <property type="project" value="UniProtKB-KW"/>
</dbReference>
<dbReference type="InterPro" id="IPR038269">
    <property type="entry name" value="SCAN_sf"/>
</dbReference>
<dbReference type="InterPro" id="IPR050951">
    <property type="entry name" value="Retrovirus_Pol_polyprotein"/>
</dbReference>
<keyword evidence="2" id="KW-0548">Nucleotidyltransferase</keyword>
<keyword evidence="12" id="KW-1185">Reference proteome</keyword>
<evidence type="ECO:0000313" key="12">
    <source>
        <dbReference type="Proteomes" id="UP000735302"/>
    </source>
</evidence>
<keyword evidence="3" id="KW-0540">Nuclease</keyword>
<evidence type="ECO:0000256" key="2">
    <source>
        <dbReference type="ARBA" id="ARBA00022695"/>
    </source>
</evidence>
<dbReference type="PANTHER" id="PTHR37984">
    <property type="entry name" value="PROTEIN CBG26694"/>
    <property type="match status" value="1"/>
</dbReference>
<dbReference type="CDD" id="cd09274">
    <property type="entry name" value="RNase_HI_RT_Ty3"/>
    <property type="match status" value="1"/>
</dbReference>
<dbReference type="InterPro" id="IPR001878">
    <property type="entry name" value="Znf_CCHC"/>
</dbReference>
<dbReference type="SUPFAM" id="SSF53098">
    <property type="entry name" value="Ribonuclease H-like"/>
    <property type="match status" value="1"/>
</dbReference>
<dbReference type="Proteomes" id="UP000735302">
    <property type="component" value="Unassembled WGS sequence"/>
</dbReference>
<comment type="caution">
    <text evidence="11">The sequence shown here is derived from an EMBL/GenBank/DDBJ whole genome shotgun (WGS) entry which is preliminary data.</text>
</comment>
<keyword evidence="4" id="KW-0255">Endonuclease</keyword>
<dbReference type="GO" id="GO:0016787">
    <property type="term" value="F:hydrolase activity"/>
    <property type="evidence" value="ECO:0007669"/>
    <property type="project" value="UniProtKB-KW"/>
</dbReference>
<dbReference type="Gene3D" id="1.10.4020.10">
    <property type="entry name" value="DNA breaking-rejoining enzymes"/>
    <property type="match status" value="1"/>
</dbReference>
<reference evidence="11 12" key="1">
    <citation type="journal article" date="2021" name="Elife">
        <title>Chloroplast acquisition without the gene transfer in kleptoplastic sea slugs, Plakobranchus ocellatus.</title>
        <authorList>
            <person name="Maeda T."/>
            <person name="Takahashi S."/>
            <person name="Yoshida T."/>
            <person name="Shimamura S."/>
            <person name="Takaki Y."/>
            <person name="Nagai Y."/>
            <person name="Toyoda A."/>
            <person name="Suzuki Y."/>
            <person name="Arimoto A."/>
            <person name="Ishii H."/>
            <person name="Satoh N."/>
            <person name="Nishiyama T."/>
            <person name="Hasebe M."/>
            <person name="Maruyama T."/>
            <person name="Minagawa J."/>
            <person name="Obokata J."/>
            <person name="Shigenobu S."/>
        </authorList>
    </citation>
    <scope>NUCLEOTIDE SEQUENCE [LARGE SCALE GENOMIC DNA]</scope>
</reference>
<dbReference type="SMART" id="SM00343">
    <property type="entry name" value="ZnF_C2HC"/>
    <property type="match status" value="1"/>
</dbReference>
<dbReference type="InterPro" id="IPR041373">
    <property type="entry name" value="RT_RNaseH"/>
</dbReference>
<feature type="region of interest" description="Disordered" evidence="8">
    <location>
        <begin position="320"/>
        <end position="395"/>
    </location>
</feature>
<dbReference type="Pfam" id="PF00098">
    <property type="entry name" value="zf-CCHC"/>
    <property type="match status" value="1"/>
</dbReference>
<dbReference type="InterPro" id="IPR000477">
    <property type="entry name" value="RT_dom"/>
</dbReference>
<evidence type="ECO:0000256" key="3">
    <source>
        <dbReference type="ARBA" id="ARBA00022722"/>
    </source>
</evidence>
<evidence type="ECO:0000256" key="6">
    <source>
        <dbReference type="ARBA" id="ARBA00022918"/>
    </source>
</evidence>
<dbReference type="GO" id="GO:0003964">
    <property type="term" value="F:RNA-directed DNA polymerase activity"/>
    <property type="evidence" value="ECO:0007669"/>
    <property type="project" value="UniProtKB-KW"/>
</dbReference>
<dbReference type="InterPro" id="IPR001584">
    <property type="entry name" value="Integrase_cat-core"/>
</dbReference>
<dbReference type="InterPro" id="IPR043502">
    <property type="entry name" value="DNA/RNA_pol_sf"/>
</dbReference>
<dbReference type="Gene3D" id="4.10.60.10">
    <property type="entry name" value="Zinc finger, CCHC-type"/>
    <property type="match status" value="1"/>
</dbReference>
<keyword evidence="7" id="KW-0479">Metal-binding</keyword>
<evidence type="ECO:0000256" key="4">
    <source>
        <dbReference type="ARBA" id="ARBA00022759"/>
    </source>
</evidence>
<dbReference type="SUPFAM" id="SSF57756">
    <property type="entry name" value="Retrovirus zinc finger-like domains"/>
    <property type="match status" value="1"/>
</dbReference>
<dbReference type="GO" id="GO:0003676">
    <property type="term" value="F:nucleic acid binding"/>
    <property type="evidence" value="ECO:0007669"/>
    <property type="project" value="InterPro"/>
</dbReference>
<dbReference type="Pfam" id="PF17921">
    <property type="entry name" value="Integrase_H2C2"/>
    <property type="match status" value="1"/>
</dbReference>
<dbReference type="InterPro" id="IPR036875">
    <property type="entry name" value="Znf_CCHC_sf"/>
</dbReference>
<dbReference type="GO" id="GO:0004519">
    <property type="term" value="F:endonuclease activity"/>
    <property type="evidence" value="ECO:0007669"/>
    <property type="project" value="UniProtKB-KW"/>
</dbReference>
<feature type="domain" description="CCHC-type" evidence="9">
    <location>
        <begin position="399"/>
        <end position="414"/>
    </location>
</feature>
<gene>
    <name evidence="11" type="ORF">PoB_005196500</name>
</gene>
<dbReference type="Pfam" id="PF17917">
    <property type="entry name" value="RT_RNaseH"/>
    <property type="match status" value="1"/>
</dbReference>
<dbReference type="Gene3D" id="3.30.70.270">
    <property type="match status" value="2"/>
</dbReference>
<dbReference type="PROSITE" id="PS50158">
    <property type="entry name" value="ZF_CCHC"/>
    <property type="match status" value="1"/>
</dbReference>
<keyword evidence="7" id="KW-0862">Zinc</keyword>
<evidence type="ECO:0000259" key="10">
    <source>
        <dbReference type="PROSITE" id="PS50994"/>
    </source>
</evidence>
<feature type="compositionally biased region" description="Basic and acidic residues" evidence="8">
    <location>
        <begin position="324"/>
        <end position="333"/>
    </location>
</feature>
<protein>
    <submittedName>
        <fullName evidence="11">Zinc finger protein</fullName>
    </submittedName>
</protein>
<name>A0AAV4C1G2_9GAST</name>
<feature type="compositionally biased region" description="Polar residues" evidence="8">
    <location>
        <begin position="375"/>
        <end position="395"/>
    </location>
</feature>
<dbReference type="InterPro" id="IPR012337">
    <property type="entry name" value="RNaseH-like_sf"/>
</dbReference>